<protein>
    <submittedName>
        <fullName evidence="3">Hypothetical membrane protein</fullName>
    </submittedName>
</protein>
<dbReference type="Proteomes" id="UP000254569">
    <property type="component" value="Unassembled WGS sequence"/>
</dbReference>
<feature type="transmembrane region" description="Helical" evidence="2">
    <location>
        <begin position="129"/>
        <end position="148"/>
    </location>
</feature>
<keyword evidence="2" id="KW-1133">Transmembrane helix</keyword>
<feature type="compositionally biased region" description="Polar residues" evidence="1">
    <location>
        <begin position="232"/>
        <end position="244"/>
    </location>
</feature>
<dbReference type="Pfam" id="PF13384">
    <property type="entry name" value="HTH_23"/>
    <property type="match status" value="1"/>
</dbReference>
<organism evidence="3 4">
    <name type="scientific">Rhodococcus gordoniae</name>
    <dbReference type="NCBI Taxonomy" id="223392"/>
    <lineage>
        <taxon>Bacteria</taxon>
        <taxon>Bacillati</taxon>
        <taxon>Actinomycetota</taxon>
        <taxon>Actinomycetes</taxon>
        <taxon>Mycobacteriales</taxon>
        <taxon>Nocardiaceae</taxon>
        <taxon>Rhodococcus</taxon>
    </lineage>
</organism>
<dbReference type="AlphaFoldDB" id="A0A379PMZ6"/>
<feature type="region of interest" description="Disordered" evidence="1">
    <location>
        <begin position="160"/>
        <end position="197"/>
    </location>
</feature>
<feature type="region of interest" description="Disordered" evidence="1">
    <location>
        <begin position="224"/>
        <end position="249"/>
    </location>
</feature>
<reference evidence="3 4" key="1">
    <citation type="submission" date="2018-06" db="EMBL/GenBank/DDBJ databases">
        <authorList>
            <consortium name="Pathogen Informatics"/>
            <person name="Doyle S."/>
        </authorList>
    </citation>
    <scope>NUCLEOTIDE SEQUENCE [LARGE SCALE GENOMIC DNA]</scope>
    <source>
        <strain evidence="3 4">NCTC13296</strain>
    </source>
</reference>
<name>A0A379PMZ6_9NOCA</name>
<keyword evidence="2" id="KW-0472">Membrane</keyword>
<accession>A0A379PMZ6</accession>
<evidence type="ECO:0000256" key="1">
    <source>
        <dbReference type="SAM" id="MobiDB-lite"/>
    </source>
</evidence>
<keyword evidence="4" id="KW-1185">Reference proteome</keyword>
<evidence type="ECO:0000313" key="4">
    <source>
        <dbReference type="Proteomes" id="UP000254569"/>
    </source>
</evidence>
<feature type="transmembrane region" description="Helical" evidence="2">
    <location>
        <begin position="34"/>
        <end position="57"/>
    </location>
</feature>
<dbReference type="EMBL" id="UGVI01000003">
    <property type="protein sequence ID" value="SUF09263.1"/>
    <property type="molecule type" value="Genomic_DNA"/>
</dbReference>
<keyword evidence="2" id="KW-0812">Transmembrane</keyword>
<evidence type="ECO:0000313" key="3">
    <source>
        <dbReference type="EMBL" id="SUF09263.1"/>
    </source>
</evidence>
<dbReference type="Pfam" id="PF10935">
    <property type="entry name" value="DUF2637"/>
    <property type="match status" value="1"/>
</dbReference>
<gene>
    <name evidence="3" type="ORF">NCTC13296_04461</name>
</gene>
<sequence>MVLIVTMGTMKWTKRHKNKNTSAPENVTAVSGSMWFAGVTITVGIGAAAFILSFLALRDLCIQAGQPREIAFLFPVIVDGTILQATMGVVSRRHDHRARRFFWKILIGAATVSIAGNAIHAVLTTTPGFNSVLAAVIATLPPISLLASTHALTVLGRRTAAPTENPAETHIESAPATQPRRETAHENATAPKTHVTTITENRADAETAHENATAPKTHVTTITENRADAETASETPVARSTRTATADPLARQLEVPLPHLPGTHLDTNAIPAFHSHEERREWALARRQAGVEVPVIAQEVDRSVATVYRWLSEADTSVTI</sequence>
<evidence type="ECO:0000256" key="2">
    <source>
        <dbReference type="SAM" id="Phobius"/>
    </source>
</evidence>
<dbReference type="InterPro" id="IPR021235">
    <property type="entry name" value="DUF2637"/>
</dbReference>
<feature type="transmembrane region" description="Helical" evidence="2">
    <location>
        <begin position="101"/>
        <end position="123"/>
    </location>
</feature>
<proteinExistence type="predicted"/>